<sequence>MFTGSLLYFSHNKRNKEKSTLSTMLNIRKIGFSFLIMAMISSSFGIQAYAASDADEISTLLKSELNLVVSEDKLNNLSSSKQTEIQSLLSMVKRGRMLFSGETPAENTLGVITKLIELELDKNTWDVVLGSILELTRTPVSKAKDLADKSTQVFLSASAIVAMQAIPRERLVFEYIQSYRLEGLSDEEAWKSMLNKYNSSETELSLVCNPNALITGDGYCERAITIQRGGESLHVYAQLAYESFNLAQKLSDNPQYKEALKQKILSDIDEANKAAKEKPNLLSRIWEFVTRPFVFLANKVTSLFSNTGTNTELTAQISDATKEEYQECPAYIFVIAEQTNEETNLAVVRDNFNSLAIGAVEVKTLVGNDVLISVRGDDTLALEATRQKISQALNQLGLQETRMDGTGSYRAKTCISNEDFLKGQNPLPPEKNFGGDWKADWQSIDNQSGYSDIKIYTVQQLTDSKGVEGIMLSGEGTQYFGNKITTFKVSATVIGEEITLYQYFNEIKDTVTYKGTISVDRGNGTWTNTLGSSGTWSMIRK</sequence>
<dbReference type="EMBL" id="MFLJ01000023">
    <property type="protein sequence ID" value="OGG64435.1"/>
    <property type="molecule type" value="Genomic_DNA"/>
</dbReference>
<protein>
    <submittedName>
        <fullName evidence="1">Uncharacterized protein</fullName>
    </submittedName>
</protein>
<name>A0A1F6DSK2_9BACT</name>
<dbReference type="AlphaFoldDB" id="A0A1F6DSK2"/>
<organism evidence="1 2">
    <name type="scientific">Candidatus Kaiserbacteria bacterium RIFCSPHIGHO2_02_FULL_55_17</name>
    <dbReference type="NCBI Taxonomy" id="1798496"/>
    <lineage>
        <taxon>Bacteria</taxon>
        <taxon>Candidatus Kaiseribacteriota</taxon>
    </lineage>
</organism>
<proteinExistence type="predicted"/>
<evidence type="ECO:0000313" key="2">
    <source>
        <dbReference type="Proteomes" id="UP000177232"/>
    </source>
</evidence>
<comment type="caution">
    <text evidence="1">The sequence shown here is derived from an EMBL/GenBank/DDBJ whole genome shotgun (WGS) entry which is preliminary data.</text>
</comment>
<gene>
    <name evidence="1" type="ORF">A3C94_01845</name>
</gene>
<reference evidence="1 2" key="1">
    <citation type="journal article" date="2016" name="Nat. Commun.">
        <title>Thousands of microbial genomes shed light on interconnected biogeochemical processes in an aquifer system.</title>
        <authorList>
            <person name="Anantharaman K."/>
            <person name="Brown C.T."/>
            <person name="Hug L.A."/>
            <person name="Sharon I."/>
            <person name="Castelle C.J."/>
            <person name="Probst A.J."/>
            <person name="Thomas B.C."/>
            <person name="Singh A."/>
            <person name="Wilkins M.J."/>
            <person name="Karaoz U."/>
            <person name="Brodie E.L."/>
            <person name="Williams K.H."/>
            <person name="Hubbard S.S."/>
            <person name="Banfield J.F."/>
        </authorList>
    </citation>
    <scope>NUCLEOTIDE SEQUENCE [LARGE SCALE GENOMIC DNA]</scope>
</reference>
<accession>A0A1F6DSK2</accession>
<dbReference type="Proteomes" id="UP000177232">
    <property type="component" value="Unassembled WGS sequence"/>
</dbReference>
<evidence type="ECO:0000313" key="1">
    <source>
        <dbReference type="EMBL" id="OGG64435.1"/>
    </source>
</evidence>